<dbReference type="Gene3D" id="1.10.287.130">
    <property type="match status" value="1"/>
</dbReference>
<feature type="transmembrane region" description="Helical" evidence="6">
    <location>
        <begin position="62"/>
        <end position="84"/>
    </location>
</feature>
<dbReference type="PROSITE" id="PS50112">
    <property type="entry name" value="PAS"/>
    <property type="match status" value="2"/>
</dbReference>
<keyword evidence="6" id="KW-0812">Transmembrane</keyword>
<feature type="domain" description="Histidine kinase" evidence="7">
    <location>
        <begin position="818"/>
        <end position="1038"/>
    </location>
</feature>
<dbReference type="Gene3D" id="3.30.565.10">
    <property type="entry name" value="Histidine kinase-like ATPase, C-terminal domain"/>
    <property type="match status" value="1"/>
</dbReference>
<evidence type="ECO:0000259" key="8">
    <source>
        <dbReference type="PROSITE" id="PS50112"/>
    </source>
</evidence>
<dbReference type="PANTHER" id="PTHR43047">
    <property type="entry name" value="TWO-COMPONENT HISTIDINE PROTEIN KINASE"/>
    <property type="match status" value="1"/>
</dbReference>
<dbReference type="CDD" id="cd16922">
    <property type="entry name" value="HATPase_EvgS-ArcB-TorS-like"/>
    <property type="match status" value="1"/>
</dbReference>
<dbReference type="Pfam" id="PF00512">
    <property type="entry name" value="HisKA"/>
    <property type="match status" value="1"/>
</dbReference>
<reference evidence="11" key="1">
    <citation type="journal article" date="2019" name="Int. J. Syst. Evol. Microbiol.">
        <title>The Global Catalogue of Microorganisms (GCM) 10K type strain sequencing project: providing services to taxonomists for standard genome sequencing and annotation.</title>
        <authorList>
            <consortium name="The Broad Institute Genomics Platform"/>
            <consortium name="The Broad Institute Genome Sequencing Center for Infectious Disease"/>
            <person name="Wu L."/>
            <person name="Ma J."/>
        </authorList>
    </citation>
    <scope>NUCLEOTIDE SEQUENCE [LARGE SCALE GENOMIC DNA]</scope>
    <source>
        <strain evidence="11">CCUG 55328</strain>
    </source>
</reference>
<name>A0ABW3T9J3_9RHOB</name>
<evidence type="ECO:0000256" key="5">
    <source>
        <dbReference type="ARBA" id="ARBA00022777"/>
    </source>
</evidence>
<dbReference type="NCBIfam" id="TIGR00229">
    <property type="entry name" value="sensory_box"/>
    <property type="match status" value="2"/>
</dbReference>
<keyword evidence="3" id="KW-0597">Phosphoprotein</keyword>
<dbReference type="SMART" id="SM00091">
    <property type="entry name" value="PAS"/>
    <property type="match status" value="3"/>
</dbReference>
<dbReference type="Pfam" id="PF13426">
    <property type="entry name" value="PAS_9"/>
    <property type="match status" value="1"/>
</dbReference>
<feature type="domain" description="PAS" evidence="8">
    <location>
        <begin position="687"/>
        <end position="757"/>
    </location>
</feature>
<dbReference type="InterPro" id="IPR004358">
    <property type="entry name" value="Sig_transdc_His_kin-like_C"/>
</dbReference>
<feature type="transmembrane region" description="Helical" evidence="6">
    <location>
        <begin position="6"/>
        <end position="25"/>
    </location>
</feature>
<dbReference type="SUPFAM" id="SSF55874">
    <property type="entry name" value="ATPase domain of HSP90 chaperone/DNA topoisomerase II/histidine kinase"/>
    <property type="match status" value="1"/>
</dbReference>
<feature type="domain" description="PAC" evidence="9">
    <location>
        <begin position="504"/>
        <end position="558"/>
    </location>
</feature>
<dbReference type="Pfam" id="PF08447">
    <property type="entry name" value="PAS_3"/>
    <property type="match status" value="1"/>
</dbReference>
<dbReference type="InterPro" id="IPR000014">
    <property type="entry name" value="PAS"/>
</dbReference>
<dbReference type="EC" id="2.7.13.3" evidence="2"/>
<dbReference type="Gene3D" id="3.30.450.20">
    <property type="entry name" value="PAS domain"/>
    <property type="match status" value="3"/>
</dbReference>
<evidence type="ECO:0000256" key="4">
    <source>
        <dbReference type="ARBA" id="ARBA00022679"/>
    </source>
</evidence>
<dbReference type="PROSITE" id="PS50109">
    <property type="entry name" value="HIS_KIN"/>
    <property type="match status" value="1"/>
</dbReference>
<evidence type="ECO:0000256" key="2">
    <source>
        <dbReference type="ARBA" id="ARBA00012438"/>
    </source>
</evidence>
<dbReference type="SMART" id="SM00388">
    <property type="entry name" value="HisKA"/>
    <property type="match status" value="1"/>
</dbReference>
<feature type="transmembrane region" description="Helical" evidence="6">
    <location>
        <begin position="134"/>
        <end position="154"/>
    </location>
</feature>
<dbReference type="InterPro" id="IPR035965">
    <property type="entry name" value="PAS-like_dom_sf"/>
</dbReference>
<evidence type="ECO:0000259" key="7">
    <source>
        <dbReference type="PROSITE" id="PS50109"/>
    </source>
</evidence>
<dbReference type="CDD" id="cd00130">
    <property type="entry name" value="PAS"/>
    <property type="match status" value="2"/>
</dbReference>
<dbReference type="SMART" id="SM00086">
    <property type="entry name" value="PAC"/>
    <property type="match status" value="3"/>
</dbReference>
<comment type="catalytic activity">
    <reaction evidence="1">
        <text>ATP + protein L-histidine = ADP + protein N-phospho-L-histidine.</text>
        <dbReference type="EC" id="2.7.13.3"/>
    </reaction>
</comment>
<dbReference type="PROSITE" id="PS50113">
    <property type="entry name" value="PAC"/>
    <property type="match status" value="3"/>
</dbReference>
<dbReference type="InterPro" id="IPR036890">
    <property type="entry name" value="HATPase_C_sf"/>
</dbReference>
<dbReference type="InterPro" id="IPR003661">
    <property type="entry name" value="HisK_dim/P_dom"/>
</dbReference>
<dbReference type="Pfam" id="PF02518">
    <property type="entry name" value="HATPase_c"/>
    <property type="match status" value="1"/>
</dbReference>
<proteinExistence type="predicted"/>
<feature type="transmembrane region" description="Helical" evidence="6">
    <location>
        <begin position="337"/>
        <end position="359"/>
    </location>
</feature>
<feature type="domain" description="PAC" evidence="9">
    <location>
        <begin position="764"/>
        <end position="814"/>
    </location>
</feature>
<dbReference type="Pfam" id="PF00989">
    <property type="entry name" value="PAS"/>
    <property type="match status" value="1"/>
</dbReference>
<evidence type="ECO:0000313" key="10">
    <source>
        <dbReference type="EMBL" id="MFD1193819.1"/>
    </source>
</evidence>
<sequence length="1045" mass="115630">MLEKYAIAGIFAALSLAGFIFNLQLFNSISFVFGSIAALVALRLVGLWCGVAVLAVGASYTFFAWGHPYAMLIFTLEILIVGLFSRRYENIVLIDVAYWLFIGFPLVILAYGGALQMSFGSAAFIGLKQAVNGVFNAVFAGLIIAILPVAFTSVRAKLPKISLQTLLFQIAAFVSITSSSALVVQESRSDYQRTVDRLASAMSTAGLFTVMALENTIPIARFSDVFDRQLQDFKSDSSDAPLYSQSIAIAKVYADGAHQDLFGTTRSFGTNGTIFKDESELEQWEPAQDLAEMLRAREGRYLMRTPVSGMDDLQEIRIEFSAAPMIDILEQAGRQNLLILSIVVAFVLAVSFILIRWLVAPVSWLARFSQHLPTSVVAGRPPKLGLGESTILEYDMVAKAMTSMSDKLSRAFRSLEDLTQSLESRVTERTTQLELMSQVARQTTNGVIITDPEGRVTWVNESFTRLTGYDLEELQGKVPGAILQKVRPPDDVLDNMRTSIARRQNFHVDLLNHTKSGEPYWVEIRCNPMWNSEGEHTGFIAIENDVTESKEIQRVLKGSLDRLNLATEVAEMGVWAFNLQTGEIEWNAENFRLHGLVPEKIEKLSSAWTERVHQDDVEAITALFATFADVSENRHKFEFRLNHPERGERILSSVARVERDGPNVVEVIGVTLDVTEERRAAEMLEQAAKHTETILENVVDAIIAIDAEGLITAYNRAAEQIFGYSAAQVIGRDVSILMPHHHGVQHDRYIRRYLEGALPRVMGRLSEFEAIRANGEIFPIELAVSEIEDSKGRFFIGIVRDISERKKIERMQSEFLATVSHELRTPLTSIRGTLSLISGGVLGQLHPKGVSVLDAALKNAERLGTMIEEMLDLEKLTQGEMDIQVGSEQLDELAATAASLNLGFAQKYRISLELESHAPQTATVKVDAARTIQILTNLISNAIKFSKEGDTVRIRTDSDGKMARISVIDNGPGIPEDKQELIFQKFAQVDTSDSRKHGGMGLGLAIARELAIRMHGQVGLASEPGHGSEFWVEFPIITASPENGD</sequence>
<keyword evidence="6" id="KW-1133">Transmembrane helix</keyword>
<dbReference type="InterPro" id="IPR001610">
    <property type="entry name" value="PAC"/>
</dbReference>
<dbReference type="SUPFAM" id="SSF55785">
    <property type="entry name" value="PYP-like sensor domain (PAS domain)"/>
    <property type="match status" value="3"/>
</dbReference>
<dbReference type="Proteomes" id="UP001597151">
    <property type="component" value="Unassembled WGS sequence"/>
</dbReference>
<dbReference type="InterPro" id="IPR013767">
    <property type="entry name" value="PAS_fold"/>
</dbReference>
<evidence type="ECO:0000313" key="11">
    <source>
        <dbReference type="Proteomes" id="UP001597151"/>
    </source>
</evidence>
<keyword evidence="4" id="KW-0808">Transferase</keyword>
<evidence type="ECO:0000256" key="1">
    <source>
        <dbReference type="ARBA" id="ARBA00000085"/>
    </source>
</evidence>
<keyword evidence="5" id="KW-0418">Kinase</keyword>
<dbReference type="InterPro" id="IPR036097">
    <property type="entry name" value="HisK_dim/P_sf"/>
</dbReference>
<dbReference type="EMBL" id="JBHTKR010000002">
    <property type="protein sequence ID" value="MFD1193819.1"/>
    <property type="molecule type" value="Genomic_DNA"/>
</dbReference>
<feature type="transmembrane region" description="Helical" evidence="6">
    <location>
        <begin position="96"/>
        <end position="114"/>
    </location>
</feature>
<feature type="transmembrane region" description="Helical" evidence="6">
    <location>
        <begin position="32"/>
        <end position="56"/>
    </location>
</feature>
<dbReference type="InterPro" id="IPR005467">
    <property type="entry name" value="His_kinase_dom"/>
</dbReference>
<evidence type="ECO:0000259" key="9">
    <source>
        <dbReference type="PROSITE" id="PS50113"/>
    </source>
</evidence>
<dbReference type="InterPro" id="IPR000700">
    <property type="entry name" value="PAS-assoc_C"/>
</dbReference>
<accession>A0ABW3T9J3</accession>
<dbReference type="PANTHER" id="PTHR43047:SF72">
    <property type="entry name" value="OSMOSENSING HISTIDINE PROTEIN KINASE SLN1"/>
    <property type="match status" value="1"/>
</dbReference>
<comment type="caution">
    <text evidence="10">The sequence shown here is derived from an EMBL/GenBank/DDBJ whole genome shotgun (WGS) entry which is preliminary data.</text>
</comment>
<protein>
    <recommendedName>
        <fullName evidence="2">histidine kinase</fullName>
        <ecNumber evidence="2">2.7.13.3</ecNumber>
    </recommendedName>
</protein>
<evidence type="ECO:0000256" key="6">
    <source>
        <dbReference type="SAM" id="Phobius"/>
    </source>
</evidence>
<dbReference type="InterPro" id="IPR003594">
    <property type="entry name" value="HATPase_dom"/>
</dbReference>
<organism evidence="10 11">
    <name type="scientific">Seohaeicola saemankumensis</name>
    <dbReference type="NCBI Taxonomy" id="481181"/>
    <lineage>
        <taxon>Bacteria</taxon>
        <taxon>Pseudomonadati</taxon>
        <taxon>Pseudomonadota</taxon>
        <taxon>Alphaproteobacteria</taxon>
        <taxon>Rhodobacterales</taxon>
        <taxon>Roseobacteraceae</taxon>
        <taxon>Seohaeicola</taxon>
    </lineage>
</organism>
<dbReference type="CDD" id="cd00082">
    <property type="entry name" value="HisKA"/>
    <property type="match status" value="1"/>
</dbReference>
<gene>
    <name evidence="10" type="ORF">ACFQ3C_03960</name>
</gene>
<feature type="domain" description="PAS" evidence="8">
    <location>
        <begin position="432"/>
        <end position="490"/>
    </location>
</feature>
<keyword evidence="11" id="KW-1185">Reference proteome</keyword>
<dbReference type="SUPFAM" id="SSF47384">
    <property type="entry name" value="Homodimeric domain of signal transducing histidine kinase"/>
    <property type="match status" value="1"/>
</dbReference>
<evidence type="ECO:0000256" key="3">
    <source>
        <dbReference type="ARBA" id="ARBA00022553"/>
    </source>
</evidence>
<dbReference type="PRINTS" id="PR00344">
    <property type="entry name" value="BCTRLSENSOR"/>
</dbReference>
<dbReference type="SMART" id="SM00387">
    <property type="entry name" value="HATPase_c"/>
    <property type="match status" value="1"/>
</dbReference>
<keyword evidence="6" id="KW-0472">Membrane</keyword>
<dbReference type="RefSeq" id="WP_380789140.1">
    <property type="nucleotide sequence ID" value="NZ_JBHTKR010000002.1"/>
</dbReference>
<dbReference type="InterPro" id="IPR013655">
    <property type="entry name" value="PAS_fold_3"/>
</dbReference>
<feature type="domain" description="PAC" evidence="9">
    <location>
        <begin position="635"/>
        <end position="686"/>
    </location>
</feature>